<evidence type="ECO:0000313" key="2">
    <source>
        <dbReference type="Proteomes" id="UP000315423"/>
    </source>
</evidence>
<dbReference type="EMBL" id="QYBA01000100">
    <property type="protein sequence ID" value="TKY91961.1"/>
    <property type="molecule type" value="Genomic_DNA"/>
</dbReference>
<dbReference type="Proteomes" id="UP000315423">
    <property type="component" value="Unassembled WGS sequence"/>
</dbReference>
<comment type="caution">
    <text evidence="1">The sequence shown here is derived from an EMBL/GenBank/DDBJ whole genome shotgun (WGS) entry which is preliminary data.</text>
</comment>
<organism evidence="1 2">
    <name type="scientific">Candidatus Methanomarinus sp</name>
    <dbReference type="NCBI Taxonomy" id="3386244"/>
    <lineage>
        <taxon>Archaea</taxon>
        <taxon>Methanobacteriati</taxon>
        <taxon>Methanobacteriota</taxon>
        <taxon>Stenosarchaea group</taxon>
        <taxon>Methanomicrobia</taxon>
        <taxon>Methanosarcinales</taxon>
        <taxon>ANME-2 cluster</taxon>
        <taxon>Candidatus Methanocomedenaceae</taxon>
        <taxon>Candidatus Methanomarinus</taxon>
    </lineage>
</organism>
<evidence type="ECO:0000313" key="1">
    <source>
        <dbReference type="EMBL" id="TKY91961.1"/>
    </source>
</evidence>
<reference evidence="1" key="1">
    <citation type="submission" date="2018-09" db="EMBL/GenBank/DDBJ databases">
        <title>A genomic encyclopedia of anaerobic methanotrophic archaea.</title>
        <authorList>
            <person name="Skennerton C.T."/>
            <person name="Chadwick G.L."/>
            <person name="Laso-Perez R."/>
            <person name="Leu A.O."/>
            <person name="Speth D.R."/>
            <person name="Yu H."/>
            <person name="Morgan-Lang C."/>
            <person name="Hatzenpichler R."/>
            <person name="Goudeau D."/>
            <person name="Malmstrom R."/>
            <person name="Woyke T."/>
            <person name="Hallam S."/>
            <person name="Tyson G.W."/>
            <person name="Wegener G."/>
            <person name="Boetius A."/>
            <person name="Orphan V.J."/>
        </authorList>
    </citation>
    <scope>NUCLEOTIDE SEQUENCE</scope>
    <source>
        <strain evidence="1">CONS3730D10UFb2</strain>
    </source>
</reference>
<gene>
    <name evidence="1" type="ORF">C5S46_03110</name>
</gene>
<proteinExistence type="predicted"/>
<sequence>MFDTIIISIVILFLLVGLFFTVAGTIGFVRFPDFYSRMHATGKCDTLGEGLMLLALIIYMIGYEGIFKGDLVHAFFVSVKIILLILFILLANPTSTHAIAKAAHDVGLEPWKKIDETEWMNDMETDEVINGGGETG</sequence>
<protein>
    <submittedName>
        <fullName evidence="1">Uncharacterized protein</fullName>
    </submittedName>
</protein>
<accession>A0AC61SBC8</accession>
<name>A0AC61SBC8_9EURY</name>